<dbReference type="InterPro" id="IPR036291">
    <property type="entry name" value="NAD(P)-bd_dom_sf"/>
</dbReference>
<dbReference type="InterPro" id="IPR050223">
    <property type="entry name" value="D-isomer_2-hydroxyacid_DH"/>
</dbReference>
<evidence type="ECO:0000259" key="5">
    <source>
        <dbReference type="Pfam" id="PF00389"/>
    </source>
</evidence>
<evidence type="ECO:0000256" key="2">
    <source>
        <dbReference type="ARBA" id="ARBA00023002"/>
    </source>
</evidence>
<dbReference type="FunFam" id="3.40.50.720:FF:000213">
    <property type="entry name" value="Putative 2-hydroxyacid dehydrogenase"/>
    <property type="match status" value="1"/>
</dbReference>
<keyword evidence="1" id="KW-0521">NADP</keyword>
<gene>
    <name evidence="7" type="ORF">J5Y10_00840</name>
</gene>
<dbReference type="AlphaFoldDB" id="A0A940MTC4"/>
<dbReference type="Proteomes" id="UP000677537">
    <property type="component" value="Unassembled WGS sequence"/>
</dbReference>
<keyword evidence="8" id="KW-1185">Reference proteome</keyword>
<dbReference type="SUPFAM" id="SSF51735">
    <property type="entry name" value="NAD(P)-binding Rossmann-fold domains"/>
    <property type="match status" value="1"/>
</dbReference>
<dbReference type="InterPro" id="IPR006140">
    <property type="entry name" value="D-isomer_DH_NAD-bd"/>
</dbReference>
<dbReference type="SUPFAM" id="SSF52283">
    <property type="entry name" value="Formate/glycerate dehydrogenase catalytic domain-like"/>
    <property type="match status" value="1"/>
</dbReference>
<evidence type="ECO:0000256" key="4">
    <source>
        <dbReference type="RuleBase" id="RU003719"/>
    </source>
</evidence>
<feature type="domain" description="D-isomer specific 2-hydroxyacid dehydrogenase catalytic" evidence="5">
    <location>
        <begin position="40"/>
        <end position="313"/>
    </location>
</feature>
<protein>
    <submittedName>
        <fullName evidence="7">2-hydroxyacid dehydrogenase</fullName>
    </submittedName>
</protein>
<evidence type="ECO:0000259" key="6">
    <source>
        <dbReference type="Pfam" id="PF02826"/>
    </source>
</evidence>
<reference evidence="7" key="1">
    <citation type="submission" date="2021-03" db="EMBL/GenBank/DDBJ databases">
        <authorList>
            <person name="So Y."/>
        </authorList>
    </citation>
    <scope>NUCLEOTIDE SEQUENCE</scope>
    <source>
        <strain evidence="7">SG15</strain>
    </source>
</reference>
<keyword evidence="2 4" id="KW-0560">Oxidoreductase</keyword>
<evidence type="ECO:0000256" key="1">
    <source>
        <dbReference type="ARBA" id="ARBA00022857"/>
    </source>
</evidence>
<organism evidence="7 8">
    <name type="scientific">Roseomonas indoligenes</name>
    <dbReference type="NCBI Taxonomy" id="2820811"/>
    <lineage>
        <taxon>Bacteria</taxon>
        <taxon>Pseudomonadati</taxon>
        <taxon>Pseudomonadota</taxon>
        <taxon>Alphaproteobacteria</taxon>
        <taxon>Acetobacterales</taxon>
        <taxon>Roseomonadaceae</taxon>
        <taxon>Roseomonas</taxon>
    </lineage>
</organism>
<comment type="similarity">
    <text evidence="4">Belongs to the D-isomer specific 2-hydroxyacid dehydrogenase family.</text>
</comment>
<evidence type="ECO:0000313" key="8">
    <source>
        <dbReference type="Proteomes" id="UP000677537"/>
    </source>
</evidence>
<sequence length="314" mass="33220">MKPVILMAPRLPQPLVARLEERYTLLGPMERSEAGFVPAGAEEARALITLGGIRTDAALIGALPGLRLVLCYGTGFEGVDLQAAAARGIAVTNAGEANAEAVAEFAMGLVLASGRKIAEGDRYVREGRWTGNAVERLPLVPGLYGRRLGVYGLGAIGRRIATRAAAFGMEIAYHNRRVAEGVPYAYHDSLASLARWSDVLMVAVRAAPKNRHAVNAAVLEALGPEGEVVNISRGSVVDTEALCDALERRAIAGAALDVFEDEPKVPERLRAIPSVVLTPHVAAYAASAQNAQRQLVLDNLEAFFAGRPLSSVVA</sequence>
<feature type="domain" description="D-isomer specific 2-hydroxyacid dehydrogenase NAD-binding" evidence="6">
    <location>
        <begin position="107"/>
        <end position="282"/>
    </location>
</feature>
<comment type="caution">
    <text evidence="7">The sequence shown here is derived from an EMBL/GenBank/DDBJ whole genome shotgun (WGS) entry which is preliminary data.</text>
</comment>
<dbReference type="Pfam" id="PF02826">
    <property type="entry name" value="2-Hacid_dh_C"/>
    <property type="match status" value="1"/>
</dbReference>
<dbReference type="GO" id="GO:0051287">
    <property type="term" value="F:NAD binding"/>
    <property type="evidence" value="ECO:0007669"/>
    <property type="project" value="InterPro"/>
</dbReference>
<name>A0A940MTC4_9PROT</name>
<dbReference type="EMBL" id="JAGIZA010000001">
    <property type="protein sequence ID" value="MBP0491318.1"/>
    <property type="molecule type" value="Genomic_DNA"/>
</dbReference>
<dbReference type="GO" id="GO:0005829">
    <property type="term" value="C:cytosol"/>
    <property type="evidence" value="ECO:0007669"/>
    <property type="project" value="TreeGrafter"/>
</dbReference>
<dbReference type="GO" id="GO:0030267">
    <property type="term" value="F:glyoxylate reductase (NADPH) activity"/>
    <property type="evidence" value="ECO:0007669"/>
    <property type="project" value="TreeGrafter"/>
</dbReference>
<accession>A0A940MTC4</accession>
<dbReference type="Pfam" id="PF00389">
    <property type="entry name" value="2-Hacid_dh"/>
    <property type="match status" value="1"/>
</dbReference>
<dbReference type="PANTHER" id="PTHR10996">
    <property type="entry name" value="2-HYDROXYACID DEHYDROGENASE-RELATED"/>
    <property type="match status" value="1"/>
</dbReference>
<dbReference type="InterPro" id="IPR006139">
    <property type="entry name" value="D-isomer_2_OHA_DH_cat_dom"/>
</dbReference>
<evidence type="ECO:0000313" key="7">
    <source>
        <dbReference type="EMBL" id="MBP0491318.1"/>
    </source>
</evidence>
<dbReference type="Gene3D" id="3.40.50.720">
    <property type="entry name" value="NAD(P)-binding Rossmann-like Domain"/>
    <property type="match status" value="2"/>
</dbReference>
<keyword evidence="3" id="KW-0520">NAD</keyword>
<evidence type="ECO:0000256" key="3">
    <source>
        <dbReference type="ARBA" id="ARBA00023027"/>
    </source>
</evidence>
<dbReference type="GO" id="GO:0016618">
    <property type="term" value="F:hydroxypyruvate reductase [NAD(P)H] activity"/>
    <property type="evidence" value="ECO:0007669"/>
    <property type="project" value="TreeGrafter"/>
</dbReference>
<proteinExistence type="inferred from homology"/>
<dbReference type="CDD" id="cd12156">
    <property type="entry name" value="HPPR"/>
    <property type="match status" value="1"/>
</dbReference>
<dbReference type="PANTHER" id="PTHR10996:SF178">
    <property type="entry name" value="2-HYDROXYACID DEHYDROGENASE YGL185C-RELATED"/>
    <property type="match status" value="1"/>
</dbReference>